<reference evidence="1 4" key="2">
    <citation type="submission" date="2016-11" db="EMBL/GenBank/DDBJ databases">
        <title>Complete Genome Sequence of Bradyrhizobium sp. strain J5, an isolated from soybean nodule in Hokkaido.</title>
        <authorList>
            <person name="Kanehara K."/>
        </authorList>
    </citation>
    <scope>NUCLEOTIDE SEQUENCE [LARGE SCALE GENOMIC DNA]</scope>
    <source>
        <strain evidence="1 4">J5</strain>
    </source>
</reference>
<evidence type="ECO:0000313" key="4">
    <source>
        <dbReference type="Proteomes" id="UP000181962"/>
    </source>
</evidence>
<dbReference type="Proteomes" id="UP000181962">
    <property type="component" value="Chromosome"/>
</dbReference>
<evidence type="ECO:0000313" key="2">
    <source>
        <dbReference type="EMBL" id="KGT79711.1"/>
    </source>
</evidence>
<sequence length="72" mass="8182">MADILLSHLVEHSVQIAWEFLERSGDLGDAAEASQFLSHKIEQMVRNGERSRLLLSNRAIDAYRRQFGVLDA</sequence>
<accession>A0A0A3Y2U5</accession>
<dbReference type="AlphaFoldDB" id="A0A0A3Y2U5"/>
<dbReference type="EMBL" id="CP017637">
    <property type="protein sequence ID" value="APG09657.1"/>
    <property type="molecule type" value="Genomic_DNA"/>
</dbReference>
<reference evidence="2 3" key="1">
    <citation type="submission" date="2014-09" db="EMBL/GenBank/DDBJ databases">
        <title>Draft genome of Bradyrhizobium japonicum Is-34.</title>
        <authorList>
            <person name="Tsurumaru H."/>
            <person name="Yamakawa T."/>
            <person name="Hashimoto S."/>
            <person name="Okizaki K."/>
            <person name="Kanesaki Y."/>
            <person name="Yoshikawa H."/>
            <person name="Yajima S."/>
        </authorList>
    </citation>
    <scope>NUCLEOTIDE SEQUENCE [LARGE SCALE GENOMIC DNA]</scope>
    <source>
        <strain evidence="2 3">Is-34</strain>
    </source>
</reference>
<gene>
    <name evidence="1" type="ORF">BKD09_15060</name>
    <name evidence="2" type="ORF">MA20_11025</name>
</gene>
<evidence type="ECO:0000313" key="3">
    <source>
        <dbReference type="Proteomes" id="UP000030377"/>
    </source>
</evidence>
<dbReference type="EMBL" id="JRPN01000009">
    <property type="protein sequence ID" value="KGT79711.1"/>
    <property type="molecule type" value="Genomic_DNA"/>
</dbReference>
<protein>
    <submittedName>
        <fullName evidence="2">Uncharacterized protein</fullName>
    </submittedName>
</protein>
<evidence type="ECO:0000313" key="1">
    <source>
        <dbReference type="EMBL" id="APG09657.1"/>
    </source>
</evidence>
<dbReference type="Proteomes" id="UP000030377">
    <property type="component" value="Unassembled WGS sequence"/>
</dbReference>
<proteinExistence type="predicted"/>
<organism evidence="2 3">
    <name type="scientific">Bradyrhizobium japonicum</name>
    <dbReference type="NCBI Taxonomy" id="375"/>
    <lineage>
        <taxon>Bacteria</taxon>
        <taxon>Pseudomonadati</taxon>
        <taxon>Pseudomonadota</taxon>
        <taxon>Alphaproteobacteria</taxon>
        <taxon>Hyphomicrobiales</taxon>
        <taxon>Nitrobacteraceae</taxon>
        <taxon>Bradyrhizobium</taxon>
    </lineage>
</organism>
<name>A0A0A3Y2U5_BRAJP</name>
<dbReference type="RefSeq" id="WP_038937325.1">
    <property type="nucleotide sequence ID" value="NZ_CP017637.1"/>
</dbReference>
<dbReference type="OrthoDB" id="8242286at2"/>